<keyword evidence="3" id="KW-1185">Reference proteome</keyword>
<name>A0ABM8S3J7_9BACT</name>
<keyword evidence="1" id="KW-0472">Membrane</keyword>
<dbReference type="Proteomes" id="UP000675880">
    <property type="component" value="Unassembled WGS sequence"/>
</dbReference>
<reference evidence="2 3" key="1">
    <citation type="submission" date="2021-02" db="EMBL/GenBank/DDBJ databases">
        <authorList>
            <person name="Han P."/>
        </authorList>
    </citation>
    <scope>NUCLEOTIDE SEQUENCE [LARGE SCALE GENOMIC DNA]</scope>
    <source>
        <strain evidence="2">Candidatus Nitrospira sp. ZN2</strain>
    </source>
</reference>
<evidence type="ECO:0000256" key="1">
    <source>
        <dbReference type="SAM" id="Phobius"/>
    </source>
</evidence>
<keyword evidence="1" id="KW-1133">Transmembrane helix</keyword>
<accession>A0ABM8S3J7</accession>
<dbReference type="EMBL" id="CAJNBJ010000018">
    <property type="protein sequence ID" value="CAE6787082.1"/>
    <property type="molecule type" value="Genomic_DNA"/>
</dbReference>
<organism evidence="2 3">
    <name type="scientific">Nitrospira defluvii</name>
    <dbReference type="NCBI Taxonomy" id="330214"/>
    <lineage>
        <taxon>Bacteria</taxon>
        <taxon>Pseudomonadati</taxon>
        <taxon>Nitrospirota</taxon>
        <taxon>Nitrospiria</taxon>
        <taxon>Nitrospirales</taxon>
        <taxon>Nitrospiraceae</taxon>
        <taxon>Nitrospira</taxon>
    </lineage>
</organism>
<keyword evidence="1" id="KW-0812">Transmembrane</keyword>
<evidence type="ECO:0008006" key="4">
    <source>
        <dbReference type="Google" id="ProtNLM"/>
    </source>
</evidence>
<evidence type="ECO:0000313" key="3">
    <source>
        <dbReference type="Proteomes" id="UP000675880"/>
    </source>
</evidence>
<evidence type="ECO:0000313" key="2">
    <source>
        <dbReference type="EMBL" id="CAE6787082.1"/>
    </source>
</evidence>
<sequence length="92" mass="9716">MNARRALGAGDGMDPLEKTSHACRAAALSLVPGLGHLYIGEKRGGPLFIAGVVLMVLWVGLFSFALVPLVGLILFCMGDTYLTVSRDRGLLS</sequence>
<protein>
    <recommendedName>
        <fullName evidence="4">TM2 domain-containing protein</fullName>
    </recommendedName>
</protein>
<comment type="caution">
    <text evidence="2">The sequence shown here is derived from an EMBL/GenBank/DDBJ whole genome shotgun (WGS) entry which is preliminary data.</text>
</comment>
<feature type="transmembrane region" description="Helical" evidence="1">
    <location>
        <begin position="21"/>
        <end position="39"/>
    </location>
</feature>
<gene>
    <name evidence="2" type="ORF">NSPZN2_50160</name>
</gene>
<proteinExistence type="predicted"/>
<feature type="transmembrane region" description="Helical" evidence="1">
    <location>
        <begin position="45"/>
        <end position="78"/>
    </location>
</feature>